<keyword evidence="2 4" id="KW-0238">DNA-binding</keyword>
<dbReference type="SUPFAM" id="SSF46689">
    <property type="entry name" value="Homeodomain-like"/>
    <property type="match status" value="1"/>
</dbReference>
<evidence type="ECO:0000313" key="7">
    <source>
        <dbReference type="Proteomes" id="UP001321543"/>
    </source>
</evidence>
<dbReference type="PANTHER" id="PTHR30055:SF234">
    <property type="entry name" value="HTH-TYPE TRANSCRIPTIONAL REGULATOR BETI"/>
    <property type="match status" value="1"/>
</dbReference>
<evidence type="ECO:0000313" key="6">
    <source>
        <dbReference type="EMBL" id="BDZ39511.1"/>
    </source>
</evidence>
<evidence type="ECO:0000256" key="2">
    <source>
        <dbReference type="ARBA" id="ARBA00023125"/>
    </source>
</evidence>
<dbReference type="Proteomes" id="UP001321543">
    <property type="component" value="Chromosome"/>
</dbReference>
<keyword evidence="3" id="KW-0804">Transcription</keyword>
<accession>A0ABN6X7Y4</accession>
<dbReference type="Pfam" id="PF21597">
    <property type="entry name" value="TetR_C_43"/>
    <property type="match status" value="1"/>
</dbReference>
<dbReference type="InterPro" id="IPR050109">
    <property type="entry name" value="HTH-type_TetR-like_transc_reg"/>
</dbReference>
<dbReference type="InterPro" id="IPR001647">
    <property type="entry name" value="HTH_TetR"/>
</dbReference>
<dbReference type="SUPFAM" id="SSF48498">
    <property type="entry name" value="Tetracyclin repressor-like, C-terminal domain"/>
    <property type="match status" value="1"/>
</dbReference>
<reference evidence="7" key="1">
    <citation type="journal article" date="2019" name="Int. J. Syst. Evol. Microbiol.">
        <title>The Global Catalogue of Microorganisms (GCM) 10K type strain sequencing project: providing services to taxonomists for standard genome sequencing and annotation.</title>
        <authorList>
            <consortium name="The Broad Institute Genomics Platform"/>
            <consortium name="The Broad Institute Genome Sequencing Center for Infectious Disease"/>
            <person name="Wu L."/>
            <person name="Ma J."/>
        </authorList>
    </citation>
    <scope>NUCLEOTIDE SEQUENCE [LARGE SCALE GENOMIC DNA]</scope>
    <source>
        <strain evidence="7">NBRC 106310</strain>
    </source>
</reference>
<organism evidence="6 7">
    <name type="scientific">Microbacterium suwonense</name>
    <dbReference type="NCBI Taxonomy" id="683047"/>
    <lineage>
        <taxon>Bacteria</taxon>
        <taxon>Bacillati</taxon>
        <taxon>Actinomycetota</taxon>
        <taxon>Actinomycetes</taxon>
        <taxon>Micrococcales</taxon>
        <taxon>Microbacteriaceae</taxon>
        <taxon>Microbacterium</taxon>
    </lineage>
</organism>
<keyword evidence="1" id="KW-0805">Transcription regulation</keyword>
<evidence type="ECO:0000256" key="3">
    <source>
        <dbReference type="ARBA" id="ARBA00023163"/>
    </source>
</evidence>
<dbReference type="InterPro" id="IPR036271">
    <property type="entry name" value="Tet_transcr_reg_TetR-rel_C_sf"/>
</dbReference>
<feature type="DNA-binding region" description="H-T-H motif" evidence="4">
    <location>
        <begin position="41"/>
        <end position="60"/>
    </location>
</feature>
<evidence type="ECO:0000256" key="4">
    <source>
        <dbReference type="PROSITE-ProRule" id="PRU00335"/>
    </source>
</evidence>
<gene>
    <name evidence="6" type="ORF">GCM10025863_21250</name>
</gene>
<proteinExistence type="predicted"/>
<dbReference type="Gene3D" id="1.10.357.10">
    <property type="entry name" value="Tetracycline Repressor, domain 2"/>
    <property type="match status" value="1"/>
</dbReference>
<sequence length="214" mass="22946">MAPTDPPVQQAKPLRVDAEQRRRTLLCAAASVFLRDGLDAPLENVAKEAAVGIATLYRRFPTRDCLVEAVFEAKMGAYADRAEAALASAADDPWEAFADYIRDIAAMQAADPAFGTVLLRPAQGSDLFADEHARSMRATRLLLSRVRKAGAVRADLRETDLYLLATATAALVSEPGPIMPQAAAQRMTELFLDAVRATVAEGADSGRTTKGSSR</sequence>
<dbReference type="InterPro" id="IPR009057">
    <property type="entry name" value="Homeodomain-like_sf"/>
</dbReference>
<dbReference type="PANTHER" id="PTHR30055">
    <property type="entry name" value="HTH-TYPE TRANSCRIPTIONAL REGULATOR RUTR"/>
    <property type="match status" value="1"/>
</dbReference>
<evidence type="ECO:0000256" key="1">
    <source>
        <dbReference type="ARBA" id="ARBA00023015"/>
    </source>
</evidence>
<feature type="domain" description="HTH tetR-type" evidence="5">
    <location>
        <begin position="19"/>
        <end position="78"/>
    </location>
</feature>
<name>A0ABN6X7Y4_9MICO</name>
<dbReference type="EMBL" id="AP027728">
    <property type="protein sequence ID" value="BDZ39511.1"/>
    <property type="molecule type" value="Genomic_DNA"/>
</dbReference>
<dbReference type="RefSeq" id="WP_286299699.1">
    <property type="nucleotide sequence ID" value="NZ_AP027728.1"/>
</dbReference>
<keyword evidence="7" id="KW-1185">Reference proteome</keyword>
<dbReference type="PROSITE" id="PS50977">
    <property type="entry name" value="HTH_TETR_2"/>
    <property type="match status" value="1"/>
</dbReference>
<protein>
    <submittedName>
        <fullName evidence="6">TetR family transcriptional regulator</fullName>
    </submittedName>
</protein>
<evidence type="ECO:0000259" key="5">
    <source>
        <dbReference type="PROSITE" id="PS50977"/>
    </source>
</evidence>
<dbReference type="Pfam" id="PF00440">
    <property type="entry name" value="TetR_N"/>
    <property type="match status" value="1"/>
</dbReference>
<dbReference type="InterPro" id="IPR049445">
    <property type="entry name" value="TetR_SbtR-like_C"/>
</dbReference>